<evidence type="ECO:0000256" key="4">
    <source>
        <dbReference type="ARBA" id="ARBA00022884"/>
    </source>
</evidence>
<organism evidence="8 9">
    <name type="scientific">Syphacia muris</name>
    <dbReference type="NCBI Taxonomy" id="451379"/>
    <lineage>
        <taxon>Eukaryota</taxon>
        <taxon>Metazoa</taxon>
        <taxon>Ecdysozoa</taxon>
        <taxon>Nematoda</taxon>
        <taxon>Chromadorea</taxon>
        <taxon>Rhabditida</taxon>
        <taxon>Spirurina</taxon>
        <taxon>Oxyuridomorpha</taxon>
        <taxon>Oxyuroidea</taxon>
        <taxon>Oxyuridae</taxon>
        <taxon>Syphacia</taxon>
    </lineage>
</organism>
<dbReference type="InterPro" id="IPR001650">
    <property type="entry name" value="Helicase_C-like"/>
</dbReference>
<reference evidence="9" key="1">
    <citation type="submission" date="2017-02" db="UniProtKB">
        <authorList>
            <consortium name="WormBaseParasite"/>
        </authorList>
    </citation>
    <scope>IDENTIFICATION</scope>
</reference>
<dbReference type="SMART" id="SM00487">
    <property type="entry name" value="DEXDc"/>
    <property type="match status" value="1"/>
</dbReference>
<keyword evidence="4 5" id="KW-0694">RNA-binding</keyword>
<keyword evidence="1 5" id="KW-0547">Nucleotide-binding</keyword>
<dbReference type="Pfam" id="PF00271">
    <property type="entry name" value="Helicase_C"/>
    <property type="match status" value="1"/>
</dbReference>
<evidence type="ECO:0000256" key="2">
    <source>
        <dbReference type="ARBA" id="ARBA00022801"/>
    </source>
</evidence>
<dbReference type="Pfam" id="PF00270">
    <property type="entry name" value="DEAD"/>
    <property type="match status" value="1"/>
</dbReference>
<dbReference type="Gene3D" id="3.40.50.300">
    <property type="entry name" value="P-loop containing nucleotide triphosphate hydrolases"/>
    <property type="match status" value="2"/>
</dbReference>
<accession>A0A0N5AGF4</accession>
<dbReference type="PROSITE" id="PS51194">
    <property type="entry name" value="HELICASE_CTER"/>
    <property type="match status" value="1"/>
</dbReference>
<comment type="similarity">
    <text evidence="5">Belongs to the DEAD box helicase family.</text>
</comment>
<comment type="domain">
    <text evidence="5">The Q motif is unique to and characteristic of the DEAD box family of RNA helicases and controls ATP binding and hydrolysis.</text>
</comment>
<evidence type="ECO:0000256" key="1">
    <source>
        <dbReference type="ARBA" id="ARBA00022741"/>
    </source>
</evidence>
<name>A0A0N5AGF4_9BILA</name>
<dbReference type="InterPro" id="IPR011545">
    <property type="entry name" value="DEAD/DEAH_box_helicase_dom"/>
</dbReference>
<dbReference type="SMART" id="SM00490">
    <property type="entry name" value="HELICc"/>
    <property type="match status" value="1"/>
</dbReference>
<dbReference type="GO" id="GO:0016787">
    <property type="term" value="F:hydrolase activity"/>
    <property type="evidence" value="ECO:0007669"/>
    <property type="project" value="UniProtKB-KW"/>
</dbReference>
<dbReference type="CDD" id="cd18787">
    <property type="entry name" value="SF2_C_DEAD"/>
    <property type="match status" value="1"/>
</dbReference>
<dbReference type="GO" id="GO:0003723">
    <property type="term" value="F:RNA binding"/>
    <property type="evidence" value="ECO:0007669"/>
    <property type="project" value="UniProtKB-UniRule"/>
</dbReference>
<dbReference type="WBParaSite" id="SMUV_0000340301-mRNA-1">
    <property type="protein sequence ID" value="SMUV_0000340301-mRNA-1"/>
    <property type="gene ID" value="SMUV_0000340301"/>
</dbReference>
<dbReference type="InterPro" id="IPR027417">
    <property type="entry name" value="P-loop_NTPase"/>
</dbReference>
<feature type="domain" description="Helicase C-terminal" evidence="7">
    <location>
        <begin position="253"/>
        <end position="382"/>
    </location>
</feature>
<dbReference type="GO" id="GO:0003724">
    <property type="term" value="F:RNA helicase activity"/>
    <property type="evidence" value="ECO:0007669"/>
    <property type="project" value="UniProtKB-EC"/>
</dbReference>
<dbReference type="EC" id="3.6.4.13" evidence="5"/>
<dbReference type="STRING" id="451379.A0A0N5AGF4"/>
<comment type="catalytic activity">
    <reaction evidence="5">
        <text>ATP + H2O = ADP + phosphate + H(+)</text>
        <dbReference type="Rhea" id="RHEA:13065"/>
        <dbReference type="ChEBI" id="CHEBI:15377"/>
        <dbReference type="ChEBI" id="CHEBI:15378"/>
        <dbReference type="ChEBI" id="CHEBI:30616"/>
        <dbReference type="ChEBI" id="CHEBI:43474"/>
        <dbReference type="ChEBI" id="CHEBI:456216"/>
        <dbReference type="EC" id="3.6.4.13"/>
    </reaction>
</comment>
<dbReference type="Proteomes" id="UP000046393">
    <property type="component" value="Unplaced"/>
</dbReference>
<dbReference type="AlphaFoldDB" id="A0A0N5AGF4"/>
<evidence type="ECO:0000259" key="7">
    <source>
        <dbReference type="PROSITE" id="PS51194"/>
    </source>
</evidence>
<keyword evidence="8" id="KW-1185">Reference proteome</keyword>
<dbReference type="SUPFAM" id="SSF52540">
    <property type="entry name" value="P-loop containing nucleoside triphosphate hydrolases"/>
    <property type="match status" value="1"/>
</dbReference>
<evidence type="ECO:0000256" key="3">
    <source>
        <dbReference type="ARBA" id="ARBA00022840"/>
    </source>
</evidence>
<sequence length="382" mass="43200">INLRVSDFTNYCRDLAISAPTGSGKTLCYLIPIINSLSSWVSFAGVYALIVAPVQALVVQIENEFNRFNCFNIPTAVLSGSHDMLVERRQLESALVVFATPGRLTEHLFDCDSSLKLSNLRQLLTFALFIYLVVDEADRMHHIARLEWLDAVEVACGVKKPFSTMEGMCNCSYLQKILISATLSHDVENLYMWKLRHPRLFRFFIKIVEFRATKSTVSETVDEQKAIDLGDAILPSELTHRLMICESTMKPLAVYSEIISHPEWKKILIFVNNKLASQRLTVLLKVLGKEAFLVEELSSNLFGRRRFKVLSRFKSGIIKVLVSSDVLSRGIDVEDIDVIFNYSKPKNGRHFIHRVGRTARCGKKGVAVSVVTTQEVSNFLCF</sequence>
<dbReference type="GO" id="GO:0005524">
    <property type="term" value="F:ATP binding"/>
    <property type="evidence" value="ECO:0007669"/>
    <property type="project" value="UniProtKB-UniRule"/>
</dbReference>
<evidence type="ECO:0000313" key="8">
    <source>
        <dbReference type="Proteomes" id="UP000046393"/>
    </source>
</evidence>
<keyword evidence="3 5" id="KW-0067">ATP-binding</keyword>
<keyword evidence="2 5" id="KW-0378">Hydrolase</keyword>
<feature type="domain" description="Helicase ATP-binding" evidence="6">
    <location>
        <begin position="6"/>
        <end position="201"/>
    </location>
</feature>
<dbReference type="PANTHER" id="PTHR24031">
    <property type="entry name" value="RNA HELICASE"/>
    <property type="match status" value="1"/>
</dbReference>
<evidence type="ECO:0000256" key="5">
    <source>
        <dbReference type="RuleBase" id="RU365068"/>
    </source>
</evidence>
<dbReference type="InterPro" id="IPR014001">
    <property type="entry name" value="Helicase_ATP-bd"/>
</dbReference>
<protein>
    <recommendedName>
        <fullName evidence="5">ATP-dependent RNA helicase</fullName>
        <ecNumber evidence="5">3.6.4.13</ecNumber>
    </recommendedName>
</protein>
<evidence type="ECO:0000313" key="9">
    <source>
        <dbReference type="WBParaSite" id="SMUV_0000340301-mRNA-1"/>
    </source>
</evidence>
<comment type="function">
    <text evidence="5">RNA helicase.</text>
</comment>
<keyword evidence="5" id="KW-0347">Helicase</keyword>
<evidence type="ECO:0000259" key="6">
    <source>
        <dbReference type="PROSITE" id="PS51192"/>
    </source>
</evidence>
<dbReference type="PROSITE" id="PS51192">
    <property type="entry name" value="HELICASE_ATP_BIND_1"/>
    <property type="match status" value="1"/>
</dbReference>
<proteinExistence type="inferred from homology"/>